<feature type="coiled-coil region" evidence="6">
    <location>
        <begin position="334"/>
        <end position="417"/>
    </location>
</feature>
<dbReference type="InterPro" id="IPR044759">
    <property type="entry name" value="bZIP_RF2"/>
</dbReference>
<accession>A0A6I9SYE8</accession>
<evidence type="ECO:0000256" key="7">
    <source>
        <dbReference type="SAM" id="MobiDB-lite"/>
    </source>
</evidence>
<evidence type="ECO:0000256" key="5">
    <source>
        <dbReference type="ARBA" id="ARBA00023242"/>
    </source>
</evidence>
<dbReference type="RefSeq" id="XP_011074646.1">
    <property type="nucleotide sequence ID" value="XM_011076344.2"/>
</dbReference>
<dbReference type="Pfam" id="PF00170">
    <property type="entry name" value="bZIP_1"/>
    <property type="match status" value="1"/>
</dbReference>
<feature type="domain" description="BZIP" evidence="8">
    <location>
        <begin position="316"/>
        <end position="379"/>
    </location>
</feature>
<dbReference type="SMART" id="SM00338">
    <property type="entry name" value="BRLZ"/>
    <property type="match status" value="1"/>
</dbReference>
<keyword evidence="6" id="KW-0175">Coiled coil</keyword>
<evidence type="ECO:0000256" key="6">
    <source>
        <dbReference type="SAM" id="Coils"/>
    </source>
</evidence>
<dbReference type="PROSITE" id="PS50217">
    <property type="entry name" value="BZIP"/>
    <property type="match status" value="1"/>
</dbReference>
<comment type="subcellular location">
    <subcellularLocation>
        <location evidence="1">Nucleus</location>
    </subcellularLocation>
</comment>
<gene>
    <name evidence="10" type="primary">LOC105159326</name>
</gene>
<feature type="region of interest" description="Disordered" evidence="7">
    <location>
        <begin position="258"/>
        <end position="277"/>
    </location>
</feature>
<evidence type="ECO:0000256" key="1">
    <source>
        <dbReference type="ARBA" id="ARBA00004123"/>
    </source>
</evidence>
<dbReference type="AlphaFoldDB" id="A0A6I9SYE8"/>
<keyword evidence="3" id="KW-0238">DNA-binding</keyword>
<evidence type="ECO:0000256" key="2">
    <source>
        <dbReference type="ARBA" id="ARBA00023015"/>
    </source>
</evidence>
<keyword evidence="9" id="KW-1185">Reference proteome</keyword>
<dbReference type="InParanoid" id="A0A6I9SYE8"/>
<dbReference type="PANTHER" id="PTHR13690">
    <property type="entry name" value="TRANSCRIPTION FACTOR POSF21-RELATED"/>
    <property type="match status" value="1"/>
</dbReference>
<dbReference type="SUPFAM" id="SSF57959">
    <property type="entry name" value="Leucine zipper domain"/>
    <property type="match status" value="1"/>
</dbReference>
<dbReference type="FunFam" id="1.20.5.170:FF:000009">
    <property type="entry name" value="probable transcription factor PosF21"/>
    <property type="match status" value="1"/>
</dbReference>
<keyword evidence="2" id="KW-0805">Transcription regulation</keyword>
<dbReference type="OrthoDB" id="1435597at2759"/>
<dbReference type="InterPro" id="IPR004827">
    <property type="entry name" value="bZIP"/>
</dbReference>
<evidence type="ECO:0000259" key="8">
    <source>
        <dbReference type="PROSITE" id="PS50217"/>
    </source>
</evidence>
<feature type="compositionally biased region" description="Polar residues" evidence="7">
    <location>
        <begin position="212"/>
        <end position="226"/>
    </location>
</feature>
<dbReference type="PANTHER" id="PTHR13690:SF112">
    <property type="entry name" value="TRANSCRIPTION FACTOR RF2A-LIKE"/>
    <property type="match status" value="1"/>
</dbReference>
<dbReference type="GO" id="GO:0005634">
    <property type="term" value="C:nucleus"/>
    <property type="evidence" value="ECO:0007669"/>
    <property type="project" value="UniProtKB-SubCell"/>
</dbReference>
<dbReference type="KEGG" id="sind:105159326"/>
<keyword evidence="4" id="KW-0804">Transcription</keyword>
<feature type="region of interest" description="Disordered" evidence="7">
    <location>
        <begin position="61"/>
        <end position="99"/>
    </location>
</feature>
<dbReference type="Gramene" id="SIN_1009086.t">
    <property type="protein sequence ID" value="SIN_1009086.t"/>
    <property type="gene ID" value="SIN_1009086"/>
</dbReference>
<dbReference type="GO" id="GO:0003677">
    <property type="term" value="F:DNA binding"/>
    <property type="evidence" value="ECO:0007669"/>
    <property type="project" value="UniProtKB-KW"/>
</dbReference>
<evidence type="ECO:0000256" key="4">
    <source>
        <dbReference type="ARBA" id="ARBA00023163"/>
    </source>
</evidence>
<name>A0A6I9SYE8_SESIN</name>
<feature type="region of interest" description="Disordered" evidence="7">
    <location>
        <begin position="185"/>
        <end position="242"/>
    </location>
</feature>
<organism evidence="9 10">
    <name type="scientific">Sesamum indicum</name>
    <name type="common">Oriental sesame</name>
    <name type="synonym">Sesamum orientale</name>
    <dbReference type="NCBI Taxonomy" id="4182"/>
    <lineage>
        <taxon>Eukaryota</taxon>
        <taxon>Viridiplantae</taxon>
        <taxon>Streptophyta</taxon>
        <taxon>Embryophyta</taxon>
        <taxon>Tracheophyta</taxon>
        <taxon>Spermatophyta</taxon>
        <taxon>Magnoliopsida</taxon>
        <taxon>eudicotyledons</taxon>
        <taxon>Gunneridae</taxon>
        <taxon>Pentapetalae</taxon>
        <taxon>asterids</taxon>
        <taxon>lamiids</taxon>
        <taxon>Lamiales</taxon>
        <taxon>Pedaliaceae</taxon>
        <taxon>Sesamum</taxon>
    </lineage>
</organism>
<dbReference type="Proteomes" id="UP000504604">
    <property type="component" value="Linkage group LG3"/>
</dbReference>
<dbReference type="GO" id="GO:0003700">
    <property type="term" value="F:DNA-binding transcription factor activity"/>
    <property type="evidence" value="ECO:0007669"/>
    <property type="project" value="InterPro"/>
</dbReference>
<protein>
    <submittedName>
        <fullName evidence="10">Transcription factor RF2b</fullName>
    </submittedName>
</protein>
<proteinExistence type="predicted"/>
<dbReference type="CDD" id="cd14703">
    <property type="entry name" value="bZIP_plant_RF2"/>
    <property type="match status" value="1"/>
</dbReference>
<evidence type="ECO:0000313" key="10">
    <source>
        <dbReference type="RefSeq" id="XP_011074646.1"/>
    </source>
</evidence>
<reference evidence="10" key="1">
    <citation type="submission" date="2025-08" db="UniProtKB">
        <authorList>
            <consortium name="RefSeq"/>
        </authorList>
    </citation>
    <scope>IDENTIFICATION</scope>
</reference>
<sequence>MAQTNLKQPLNQSFNAGGSHLRSLSQSTFFSNNCLPPLSPFPPSDSSFTPSNLNLRNELMEETDVSSRGPAVGQPSPRGNPFHGNNGLPPRIGHRRSNSDVPLGFSAIIQSSPQLVPISSHGILSITGYMGENSGNDKPIGLKRREMDTVSYGKNRVEGIGCRKSDGEVVDELFDSVMDLDHSDGLSSFGGEDKDKDTITTGTKISGGDGSNSESETVSRHCTSSNERVKRSAPGDISPQFRHHRSLSMDSGFGNFQFGESSPKLQSNRVVQPAPSNSWNEKSAMINLDFAEGEFSEFELKKIMADESLAEIAVSDPKRAKRILANRQSAARSKERKLRYISELEHKVQTLQTEATTLSAQITILQKDHGELTNQNNELKFRIQAMEQQAQLRDALHETLTAEVQRLKLANMELKEEGRTSNGVAQQLHMKHHMFPMQRQQLNQIQNLSVTTSQAASTASTAPASA</sequence>
<keyword evidence="5" id="KW-0539">Nucleus</keyword>
<evidence type="ECO:0000313" key="9">
    <source>
        <dbReference type="Proteomes" id="UP000504604"/>
    </source>
</evidence>
<dbReference type="InterPro" id="IPR046347">
    <property type="entry name" value="bZIP_sf"/>
</dbReference>
<evidence type="ECO:0000256" key="3">
    <source>
        <dbReference type="ARBA" id="ARBA00023125"/>
    </source>
</evidence>
<dbReference type="Gene3D" id="1.20.5.170">
    <property type="match status" value="1"/>
</dbReference>
<dbReference type="GeneID" id="105159326"/>